<dbReference type="PANTHER" id="PTHR42792:SF1">
    <property type="entry name" value="FLAGELLAR HOOK-ASSOCIATED PROTEIN 3"/>
    <property type="match status" value="1"/>
</dbReference>
<gene>
    <name evidence="8" type="ORF">M997_2412</name>
</gene>
<evidence type="ECO:0000256" key="6">
    <source>
        <dbReference type="SAM" id="MobiDB-lite"/>
    </source>
</evidence>
<dbReference type="GO" id="GO:0009424">
    <property type="term" value="C:bacterial-type flagellum hook"/>
    <property type="evidence" value="ECO:0007669"/>
    <property type="project" value="InterPro"/>
</dbReference>
<sequence length="316" mass="34668">MRLSSNQIYSQRMDNITSSQSKWMTEGNKISSGRRVEKPSDDPMAASQAVMVKQSESRNQQYATARGFAKNSMSLQMSLSHQMVNITTKIQETLVAAGSDATLSDEDRASLADQLSGLKDQLVGIGNTKDGVGRYIFAGFQSDKPPFVADATGKITYQGGDKQITQKVDSNIEMTTNFTGIEALQSSGGTGTQPDIFNALDDAIAGLRTPLKNDPNAEALRKDGLEKIDAANRINRATLNNISSVEAKLGLQLQELDNLDDLGADTSLRNAKRLSELRDLDWTQAISEYYQEESVLQASYKVFNDMKGMSMFAMYR</sequence>
<keyword evidence="8" id="KW-0966">Cell projection</keyword>
<dbReference type="Gene3D" id="1.20.1330.10">
    <property type="entry name" value="f41 fragment of flagellin, N-terminal domain"/>
    <property type="match status" value="1"/>
</dbReference>
<dbReference type="GO" id="GO:0005576">
    <property type="term" value="C:extracellular region"/>
    <property type="evidence" value="ECO:0007669"/>
    <property type="project" value="UniProtKB-SubCell"/>
</dbReference>
<keyword evidence="8" id="KW-0969">Cilium</keyword>
<comment type="caution">
    <text evidence="8">The sequence shown here is derived from an EMBL/GenBank/DDBJ whole genome shotgun (WGS) entry which is preliminary data.</text>
</comment>
<comment type="subcellular location">
    <subcellularLocation>
        <location evidence="1">Bacterial flagellum</location>
    </subcellularLocation>
    <subcellularLocation>
        <location evidence="2">Secreted</location>
    </subcellularLocation>
</comment>
<evidence type="ECO:0000259" key="7">
    <source>
        <dbReference type="Pfam" id="PF00669"/>
    </source>
</evidence>
<dbReference type="SUPFAM" id="SSF64518">
    <property type="entry name" value="Phase 1 flagellin"/>
    <property type="match status" value="1"/>
</dbReference>
<dbReference type="Pfam" id="PF00669">
    <property type="entry name" value="Flagellin_N"/>
    <property type="match status" value="1"/>
</dbReference>
<dbReference type="EMBL" id="LXEV01000027">
    <property type="protein sequence ID" value="OAT46157.1"/>
    <property type="molecule type" value="Genomic_DNA"/>
</dbReference>
<keyword evidence="5" id="KW-0975">Bacterial flagellum</keyword>
<dbReference type="InterPro" id="IPR001492">
    <property type="entry name" value="Flagellin"/>
</dbReference>
<evidence type="ECO:0000256" key="5">
    <source>
        <dbReference type="ARBA" id="ARBA00023143"/>
    </source>
</evidence>
<feature type="compositionally biased region" description="Polar residues" evidence="6">
    <location>
        <begin position="1"/>
        <end position="31"/>
    </location>
</feature>
<evidence type="ECO:0000256" key="3">
    <source>
        <dbReference type="ARBA" id="ARBA00005709"/>
    </source>
</evidence>
<feature type="region of interest" description="Disordered" evidence="6">
    <location>
        <begin position="1"/>
        <end position="45"/>
    </location>
</feature>
<reference evidence="8 9" key="1">
    <citation type="submission" date="2016-04" db="EMBL/GenBank/DDBJ databases">
        <title>ATOL: Assembling a taxonomically balanced genome-scale reconstruction of the evolutionary history of the Enterobacteriaceae.</title>
        <authorList>
            <person name="Plunkett G.III."/>
            <person name="Neeno-Eckwall E.C."/>
            <person name="Glasner J.D."/>
            <person name="Perna N.T."/>
        </authorList>
    </citation>
    <scope>NUCLEOTIDE SEQUENCE [LARGE SCALE GENOMIC DNA]</scope>
    <source>
        <strain evidence="8 9">ATCC 700826</strain>
    </source>
</reference>
<evidence type="ECO:0000256" key="1">
    <source>
        <dbReference type="ARBA" id="ARBA00004365"/>
    </source>
</evidence>
<feature type="domain" description="Flagellin N-terminal" evidence="7">
    <location>
        <begin position="4"/>
        <end position="140"/>
    </location>
</feature>
<dbReference type="AlphaFoldDB" id="A0AAJ3HRF3"/>
<name>A0AAJ3HRF3_PROHU</name>
<keyword evidence="4" id="KW-0964">Secreted</keyword>
<organism evidence="8 9">
    <name type="scientific">Proteus hauseri ATCC 700826</name>
    <dbReference type="NCBI Taxonomy" id="1354271"/>
    <lineage>
        <taxon>Bacteria</taxon>
        <taxon>Pseudomonadati</taxon>
        <taxon>Pseudomonadota</taxon>
        <taxon>Gammaproteobacteria</taxon>
        <taxon>Enterobacterales</taxon>
        <taxon>Morganellaceae</taxon>
        <taxon>Proteus</taxon>
    </lineage>
</organism>
<evidence type="ECO:0000313" key="9">
    <source>
        <dbReference type="Proteomes" id="UP000078250"/>
    </source>
</evidence>
<accession>A0AAJ3HRF3</accession>
<dbReference type="GO" id="GO:0005198">
    <property type="term" value="F:structural molecule activity"/>
    <property type="evidence" value="ECO:0007669"/>
    <property type="project" value="InterPro"/>
</dbReference>
<comment type="similarity">
    <text evidence="3">Belongs to the bacterial flagellin family.</text>
</comment>
<keyword evidence="9" id="KW-1185">Reference proteome</keyword>
<dbReference type="InterPro" id="IPR001029">
    <property type="entry name" value="Flagellin_N"/>
</dbReference>
<proteinExistence type="inferred from homology"/>
<dbReference type="RefSeq" id="WP_064720364.1">
    <property type="nucleotide sequence ID" value="NZ_LXEV01000027.1"/>
</dbReference>
<dbReference type="NCBIfam" id="TIGR02550">
    <property type="entry name" value="flagell_flgL"/>
    <property type="match status" value="1"/>
</dbReference>
<keyword evidence="8" id="KW-0282">Flagellum</keyword>
<dbReference type="Proteomes" id="UP000078250">
    <property type="component" value="Unassembled WGS sequence"/>
</dbReference>
<evidence type="ECO:0000313" key="8">
    <source>
        <dbReference type="EMBL" id="OAT46157.1"/>
    </source>
</evidence>
<dbReference type="InterPro" id="IPR013384">
    <property type="entry name" value="Flagell_FlgL"/>
</dbReference>
<dbReference type="PANTHER" id="PTHR42792">
    <property type="entry name" value="FLAGELLIN"/>
    <property type="match status" value="1"/>
</dbReference>
<evidence type="ECO:0000256" key="2">
    <source>
        <dbReference type="ARBA" id="ARBA00004613"/>
    </source>
</evidence>
<evidence type="ECO:0000256" key="4">
    <source>
        <dbReference type="ARBA" id="ARBA00022525"/>
    </source>
</evidence>
<dbReference type="GO" id="GO:0071973">
    <property type="term" value="P:bacterial-type flagellum-dependent cell motility"/>
    <property type="evidence" value="ECO:0007669"/>
    <property type="project" value="InterPro"/>
</dbReference>
<protein>
    <submittedName>
        <fullName evidence="8">FlgL family flagellar hook-associated protein</fullName>
    </submittedName>
</protein>